<keyword evidence="2" id="KW-1185">Reference proteome</keyword>
<dbReference type="PIRSF" id="PIRSF012318">
    <property type="entry name" value="UCP012318"/>
    <property type="match status" value="1"/>
</dbReference>
<comment type="caution">
    <text evidence="1">The sequence shown here is derived from an EMBL/GenBank/DDBJ whole genome shotgun (WGS) entry which is preliminary data.</text>
</comment>
<accession>A0ABW3FBF8</accession>
<dbReference type="CDD" id="cd00657">
    <property type="entry name" value="Ferritin_like"/>
    <property type="match status" value="1"/>
</dbReference>
<dbReference type="InterPro" id="IPR011197">
    <property type="entry name" value="UCP012318"/>
</dbReference>
<dbReference type="PANTHER" id="PTHR42782">
    <property type="entry name" value="SI:CH73-314G15.3"/>
    <property type="match status" value="1"/>
</dbReference>
<dbReference type="SUPFAM" id="SSF47240">
    <property type="entry name" value="Ferritin-like"/>
    <property type="match status" value="1"/>
</dbReference>
<organism evidence="1 2">
    <name type="scientific">Pseudahrensia aquimaris</name>
    <dbReference type="NCBI Taxonomy" id="744461"/>
    <lineage>
        <taxon>Bacteria</taxon>
        <taxon>Pseudomonadati</taxon>
        <taxon>Pseudomonadota</taxon>
        <taxon>Alphaproteobacteria</taxon>
        <taxon>Hyphomicrobiales</taxon>
        <taxon>Ahrensiaceae</taxon>
        <taxon>Pseudahrensia</taxon>
    </lineage>
</organism>
<evidence type="ECO:0000313" key="1">
    <source>
        <dbReference type="EMBL" id="MFD0915520.1"/>
    </source>
</evidence>
<dbReference type="Pfam" id="PF04305">
    <property type="entry name" value="DUF455"/>
    <property type="match status" value="1"/>
</dbReference>
<dbReference type="PANTHER" id="PTHR42782:SF4">
    <property type="entry name" value="DUF455 DOMAIN-CONTAINING PROTEIN"/>
    <property type="match status" value="1"/>
</dbReference>
<gene>
    <name evidence="1" type="ORF">ACFQ14_03770</name>
</gene>
<dbReference type="InterPro" id="IPR007402">
    <property type="entry name" value="DUF455"/>
</dbReference>
<dbReference type="RefSeq" id="WP_377211380.1">
    <property type="nucleotide sequence ID" value="NZ_JBHTJV010000003.1"/>
</dbReference>
<name>A0ABW3FBF8_9HYPH</name>
<reference evidence="2" key="1">
    <citation type="journal article" date="2019" name="Int. J. Syst. Evol. Microbiol.">
        <title>The Global Catalogue of Microorganisms (GCM) 10K type strain sequencing project: providing services to taxonomists for standard genome sequencing and annotation.</title>
        <authorList>
            <consortium name="The Broad Institute Genomics Platform"/>
            <consortium name="The Broad Institute Genome Sequencing Center for Infectious Disease"/>
            <person name="Wu L."/>
            <person name="Ma J."/>
        </authorList>
    </citation>
    <scope>NUCLEOTIDE SEQUENCE [LARGE SCALE GENOMIC DNA]</scope>
    <source>
        <strain evidence="2">CCUG 60023</strain>
    </source>
</reference>
<proteinExistence type="predicted"/>
<evidence type="ECO:0000313" key="2">
    <source>
        <dbReference type="Proteomes" id="UP001597101"/>
    </source>
</evidence>
<dbReference type="InterPro" id="IPR009078">
    <property type="entry name" value="Ferritin-like_SF"/>
</dbReference>
<dbReference type="EMBL" id="JBHTJV010000003">
    <property type="protein sequence ID" value="MFD0915520.1"/>
    <property type="molecule type" value="Genomic_DNA"/>
</dbReference>
<protein>
    <submittedName>
        <fullName evidence="1">Ferritin-like domain-containing protein</fullName>
    </submittedName>
</protein>
<dbReference type="Proteomes" id="UP001597101">
    <property type="component" value="Unassembled WGS sequence"/>
</dbReference>
<sequence length="295" mass="32696">MQATKADAWVKPEEWPERWRLPDEDFIPTTLQAGAVSALSAANLYEKISSTRAVAKSWFSGEMAIGGGPLKVVPDRPGRPPKPVLVPPGHVKRRSLRSDAGLFAMLHAIAHIELNAVDLAWDIVARFANRGMPRSFFDGWVRVALEEAKHFSLLQERLAELGGAYGDLDAHDGLWEAAQSTDHSLTARLAVVPLILEARGLDVTPALITQLEEIGDQRTLRIFKIIYRDEQGHVAVGAKWFRFLCAREGVDPVATFQKLVRTHFRGALKPPFNHAARARAGLTPQFYRALSSLSR</sequence>
<dbReference type="Gene3D" id="1.20.1260.10">
    <property type="match status" value="1"/>
</dbReference>
<dbReference type="InterPro" id="IPR012347">
    <property type="entry name" value="Ferritin-like"/>
</dbReference>